<dbReference type="InterPro" id="IPR004089">
    <property type="entry name" value="MCPsignal_dom"/>
</dbReference>
<name>A0AA48GYT4_9BACT</name>
<dbReference type="RefSeq" id="WP_316411565.1">
    <property type="nucleotide sequence ID" value="NZ_AP027081.1"/>
</dbReference>
<keyword evidence="8" id="KW-1185">Reference proteome</keyword>
<feature type="transmembrane region" description="Helical" evidence="4">
    <location>
        <begin position="189"/>
        <end position="209"/>
    </location>
</feature>
<dbReference type="InterPro" id="IPR047347">
    <property type="entry name" value="YvaQ-like_sensor"/>
</dbReference>
<proteinExistence type="inferred from homology"/>
<evidence type="ECO:0000256" key="2">
    <source>
        <dbReference type="ARBA" id="ARBA00029447"/>
    </source>
</evidence>
<dbReference type="PROSITE" id="PS50111">
    <property type="entry name" value="CHEMOTAXIS_TRANSDUC_2"/>
    <property type="match status" value="1"/>
</dbReference>
<feature type="domain" description="HAMP" evidence="6">
    <location>
        <begin position="211"/>
        <end position="263"/>
    </location>
</feature>
<evidence type="ECO:0000259" key="5">
    <source>
        <dbReference type="PROSITE" id="PS50111"/>
    </source>
</evidence>
<dbReference type="GO" id="GO:0005886">
    <property type="term" value="C:plasma membrane"/>
    <property type="evidence" value="ECO:0007669"/>
    <property type="project" value="TreeGrafter"/>
</dbReference>
<dbReference type="SMART" id="SM00283">
    <property type="entry name" value="MA"/>
    <property type="match status" value="1"/>
</dbReference>
<reference evidence="7" key="1">
    <citation type="journal article" date="2023" name="Int. J. Syst. Evol. Microbiol.">
        <title>Mesoterricola silvestris gen. nov., sp. nov., Mesoterricola sediminis sp. nov., Geothrix oryzae sp. nov., Geothrix edaphica sp. nov., Geothrix rubra sp. nov., and Geothrix limicola sp. nov., six novel members of Acidobacteriota isolated from soils.</title>
        <authorList>
            <person name="Itoh H."/>
            <person name="Sugisawa Y."/>
            <person name="Mise K."/>
            <person name="Xu Z."/>
            <person name="Kuniyasu M."/>
            <person name="Ushijima N."/>
            <person name="Kawano K."/>
            <person name="Kobayashi E."/>
            <person name="Shiratori Y."/>
            <person name="Masuda Y."/>
            <person name="Senoo K."/>
        </authorList>
    </citation>
    <scope>NUCLEOTIDE SEQUENCE</scope>
    <source>
        <strain evidence="7">W786</strain>
    </source>
</reference>
<keyword evidence="1" id="KW-0145">Chemotaxis</keyword>
<organism evidence="7 8">
    <name type="scientific">Mesoterricola sediminis</name>
    <dbReference type="NCBI Taxonomy" id="2927980"/>
    <lineage>
        <taxon>Bacteria</taxon>
        <taxon>Pseudomonadati</taxon>
        <taxon>Acidobacteriota</taxon>
        <taxon>Holophagae</taxon>
        <taxon>Holophagales</taxon>
        <taxon>Holophagaceae</taxon>
        <taxon>Mesoterricola</taxon>
    </lineage>
</organism>
<dbReference type="PROSITE" id="PS50885">
    <property type="entry name" value="HAMP"/>
    <property type="match status" value="1"/>
</dbReference>
<feature type="domain" description="Methyl-accepting transducer" evidence="5">
    <location>
        <begin position="275"/>
        <end position="504"/>
    </location>
</feature>
<dbReference type="GO" id="GO:0004888">
    <property type="term" value="F:transmembrane signaling receptor activity"/>
    <property type="evidence" value="ECO:0007669"/>
    <property type="project" value="InterPro"/>
</dbReference>
<dbReference type="Proteomes" id="UP001228113">
    <property type="component" value="Chromosome"/>
</dbReference>
<dbReference type="SMART" id="SM00304">
    <property type="entry name" value="HAMP"/>
    <property type="match status" value="2"/>
</dbReference>
<dbReference type="Pfam" id="PF00672">
    <property type="entry name" value="HAMP"/>
    <property type="match status" value="1"/>
</dbReference>
<dbReference type="CDD" id="cd06225">
    <property type="entry name" value="HAMP"/>
    <property type="match status" value="1"/>
</dbReference>
<dbReference type="PANTHER" id="PTHR43531:SF11">
    <property type="entry name" value="METHYL-ACCEPTING CHEMOTAXIS PROTEIN 3"/>
    <property type="match status" value="1"/>
</dbReference>
<keyword evidence="3" id="KW-0807">Transducer</keyword>
<dbReference type="Gene3D" id="1.10.287.950">
    <property type="entry name" value="Methyl-accepting chemotaxis protein"/>
    <property type="match status" value="1"/>
</dbReference>
<evidence type="ECO:0000313" key="8">
    <source>
        <dbReference type="Proteomes" id="UP001228113"/>
    </source>
</evidence>
<protein>
    <submittedName>
        <fullName evidence="7">Methyl-accepting chemotaxis protein</fullName>
    </submittedName>
</protein>
<evidence type="ECO:0000256" key="1">
    <source>
        <dbReference type="ARBA" id="ARBA00022500"/>
    </source>
</evidence>
<dbReference type="Pfam" id="PF12729">
    <property type="entry name" value="4HB_MCP_1"/>
    <property type="match status" value="1"/>
</dbReference>
<dbReference type="AlphaFoldDB" id="A0AA48GYT4"/>
<dbReference type="GO" id="GO:0006935">
    <property type="term" value="P:chemotaxis"/>
    <property type="evidence" value="ECO:0007669"/>
    <property type="project" value="UniProtKB-KW"/>
</dbReference>
<evidence type="ECO:0000256" key="4">
    <source>
        <dbReference type="SAM" id="Phobius"/>
    </source>
</evidence>
<evidence type="ECO:0000313" key="7">
    <source>
        <dbReference type="EMBL" id="BDU76905.1"/>
    </source>
</evidence>
<dbReference type="PRINTS" id="PR00260">
    <property type="entry name" value="CHEMTRNSDUCR"/>
</dbReference>
<dbReference type="EMBL" id="AP027081">
    <property type="protein sequence ID" value="BDU76905.1"/>
    <property type="molecule type" value="Genomic_DNA"/>
</dbReference>
<dbReference type="InterPro" id="IPR024478">
    <property type="entry name" value="HlyB_4HB_MCP"/>
</dbReference>
<dbReference type="InterPro" id="IPR003660">
    <property type="entry name" value="HAMP_dom"/>
</dbReference>
<accession>A0AA48GYT4</accession>
<dbReference type="PANTHER" id="PTHR43531">
    <property type="entry name" value="PROTEIN ICFG"/>
    <property type="match status" value="1"/>
</dbReference>
<dbReference type="InterPro" id="IPR004090">
    <property type="entry name" value="Chemotax_Me-accpt_rcpt"/>
</dbReference>
<dbReference type="CDD" id="cd19411">
    <property type="entry name" value="MCP2201-like_sensor"/>
    <property type="match status" value="1"/>
</dbReference>
<sequence length="526" mass="55995">MLASLRIGQRLALAFGFILALLALSNGGAFLRMNEMAADLDRITRVYGMERDLAMRMELASETISRLTATSLLSETTAQRDAALDQIPPLRKVYDDSGAALERMLLSEEARALFARTQEGARTTRPINNEVIRLEKAGRHKEAVALFAGEAEAAKEKWLKSLDDLSVFAADRLREARDRAQSALDNARFMVALLLGLAIALGVAAALAITRGIIRPVKAFQEILGRAATGDLRVKAEAGARDEIGDLGVSLNGMLGRQREAIQGVASATATVASGATELSASADQMSSATQQIARSSETLNQVMEQVAAAMLELAASVQEVAGNVRLSQEESRQAVLAAEAGRRDGEQATRRMEKILATTGNIAQAVRVIQDIARQTNLLSLNAAIEAAKAGAQGKGFSVVAEEVRKLAERSRQAAMEIEGLILESREAVEDGTQAVRAAIGFLGSIHQAIDGVAARVQEIGAATEEQTRTADEVSRRVDEASREVGQNAAATHQLSATVVEIARTSSDLARVSEGLAEAMGQFKV</sequence>
<keyword evidence="4" id="KW-0812">Transmembrane</keyword>
<dbReference type="Pfam" id="PF00015">
    <property type="entry name" value="MCPsignal"/>
    <property type="match status" value="1"/>
</dbReference>
<evidence type="ECO:0000259" key="6">
    <source>
        <dbReference type="PROSITE" id="PS50885"/>
    </source>
</evidence>
<dbReference type="InterPro" id="IPR051310">
    <property type="entry name" value="MCP_chemotaxis"/>
</dbReference>
<dbReference type="KEGG" id="msea:METESE_18630"/>
<dbReference type="SUPFAM" id="SSF58104">
    <property type="entry name" value="Methyl-accepting chemotaxis protein (MCP) signaling domain"/>
    <property type="match status" value="1"/>
</dbReference>
<keyword evidence="4" id="KW-0472">Membrane</keyword>
<evidence type="ECO:0000256" key="3">
    <source>
        <dbReference type="PROSITE-ProRule" id="PRU00284"/>
    </source>
</evidence>
<dbReference type="GO" id="GO:0007165">
    <property type="term" value="P:signal transduction"/>
    <property type="evidence" value="ECO:0007669"/>
    <property type="project" value="UniProtKB-KW"/>
</dbReference>
<gene>
    <name evidence="7" type="ORF">METESE_18630</name>
</gene>
<comment type="similarity">
    <text evidence="2">Belongs to the methyl-accepting chemotaxis (MCP) protein family.</text>
</comment>
<keyword evidence="4" id="KW-1133">Transmembrane helix</keyword>